<dbReference type="Pfam" id="PF13472">
    <property type="entry name" value="Lipase_GDSL_2"/>
    <property type="match status" value="1"/>
</dbReference>
<dbReference type="KEGG" id="vfa:MM35RIKEN_12410"/>
<evidence type="ECO:0000313" key="2">
    <source>
        <dbReference type="EMBL" id="BCK79049.1"/>
    </source>
</evidence>
<name>A0A810PQU1_9FIRM</name>
<reference evidence="2" key="1">
    <citation type="submission" date="2020-09" db="EMBL/GenBank/DDBJ databases">
        <title>New species isolated from human feces.</title>
        <authorList>
            <person name="Kitahara M."/>
            <person name="Shigeno Y."/>
            <person name="Shime M."/>
            <person name="Matsumoto Y."/>
            <person name="Nakamura S."/>
            <person name="Motooka D."/>
            <person name="Fukuoka S."/>
            <person name="Nishikawa H."/>
            <person name="Benno Y."/>
        </authorList>
    </citation>
    <scope>NUCLEOTIDE SEQUENCE</scope>
    <source>
        <strain evidence="2">MM35</strain>
    </source>
</reference>
<dbReference type="SUPFAM" id="SSF52266">
    <property type="entry name" value="SGNH hydrolase"/>
    <property type="match status" value="1"/>
</dbReference>
<organism evidence="2 3">
    <name type="scientific">Vescimonas fastidiosa</name>
    <dbReference type="NCBI Taxonomy" id="2714353"/>
    <lineage>
        <taxon>Bacteria</taxon>
        <taxon>Bacillati</taxon>
        <taxon>Bacillota</taxon>
        <taxon>Clostridia</taxon>
        <taxon>Eubacteriales</taxon>
        <taxon>Oscillospiraceae</taxon>
        <taxon>Vescimonas</taxon>
    </lineage>
</organism>
<keyword evidence="3" id="KW-1185">Reference proteome</keyword>
<gene>
    <name evidence="2" type="ORF">MM35RIKEN_12410</name>
</gene>
<dbReference type="PANTHER" id="PTHR14209">
    <property type="entry name" value="ISOAMYL ACETATE-HYDROLYZING ESTERASE 1"/>
    <property type="match status" value="1"/>
</dbReference>
<protein>
    <submittedName>
        <fullName evidence="2">Lipase/acylhydrolase</fullName>
    </submittedName>
</protein>
<dbReference type="PANTHER" id="PTHR14209:SF19">
    <property type="entry name" value="ISOAMYL ACETATE-HYDROLYZING ESTERASE 1 HOMOLOG"/>
    <property type="match status" value="1"/>
</dbReference>
<sequence length="226" mass="26064">MPRAYVYGDSLLKATVPDEQFHYHFHLPEVMERYSGRQTEVVSRAKMGATIRKGQALLDHDLQRGLQADFALIAYGGNDSDFDWDAIQERPEEEHIPRTALPEFRSTLFSMLQKLRDQSVQPVLMTLPPIDAQRYLDFLCRAGRSKERIMAWLGDIQHIYRHQELYSDTVAQVAYETGTPIIRVRESFLREKHLPGLISPDGIHLTMEGYTKMFDTLAGWLRQAIA</sequence>
<dbReference type="EMBL" id="AP023415">
    <property type="protein sequence ID" value="BCK79049.1"/>
    <property type="molecule type" value="Genomic_DNA"/>
</dbReference>
<dbReference type="AlphaFoldDB" id="A0A810PQU1"/>
<dbReference type="RefSeq" id="WP_212820234.1">
    <property type="nucleotide sequence ID" value="NZ_AP023415.1"/>
</dbReference>
<feature type="domain" description="SGNH hydrolase-type esterase" evidence="1">
    <location>
        <begin position="7"/>
        <end position="211"/>
    </location>
</feature>
<accession>A0A810PQU1</accession>
<dbReference type="Gene3D" id="3.40.50.1110">
    <property type="entry name" value="SGNH hydrolase"/>
    <property type="match status" value="1"/>
</dbReference>
<evidence type="ECO:0000259" key="1">
    <source>
        <dbReference type="Pfam" id="PF13472"/>
    </source>
</evidence>
<dbReference type="InterPro" id="IPR045136">
    <property type="entry name" value="Iah1-like"/>
</dbReference>
<dbReference type="Proteomes" id="UP000681343">
    <property type="component" value="Chromosome"/>
</dbReference>
<dbReference type="InterPro" id="IPR036514">
    <property type="entry name" value="SGNH_hydro_sf"/>
</dbReference>
<evidence type="ECO:0000313" key="3">
    <source>
        <dbReference type="Proteomes" id="UP000681343"/>
    </source>
</evidence>
<dbReference type="InterPro" id="IPR013830">
    <property type="entry name" value="SGNH_hydro"/>
</dbReference>
<proteinExistence type="predicted"/>